<organism evidence="2 3">
    <name type="scientific">Aspergillus bombycis</name>
    <dbReference type="NCBI Taxonomy" id="109264"/>
    <lineage>
        <taxon>Eukaryota</taxon>
        <taxon>Fungi</taxon>
        <taxon>Dikarya</taxon>
        <taxon>Ascomycota</taxon>
        <taxon>Pezizomycotina</taxon>
        <taxon>Eurotiomycetes</taxon>
        <taxon>Eurotiomycetidae</taxon>
        <taxon>Eurotiales</taxon>
        <taxon>Aspergillaceae</taxon>
        <taxon>Aspergillus</taxon>
    </lineage>
</organism>
<name>A0A1F7ZT79_9EURO</name>
<sequence>MKLISPLSSFLLLCISVTNALPSNVCTDNLDAISDIAKAQLGPVMDELVCSKGLKPGKADWKWLEPHFQDVIKNLRECPQKPVLPNYKPKVQVLGDRIVQRCTKASHNYCNEEDLKAIKSCAVSEAMGWGIMNMDMLKYTDDKNCEKLVQCLKEPETWVFGKELIAQYAKYKELVVEKVPK</sequence>
<feature type="chain" id="PRO_5009534103" description="Secreted protein" evidence="1">
    <location>
        <begin position="21"/>
        <end position="181"/>
    </location>
</feature>
<protein>
    <recommendedName>
        <fullName evidence="4">Secreted protein</fullName>
    </recommendedName>
</protein>
<gene>
    <name evidence="2" type="ORF">ABOM_008313</name>
</gene>
<dbReference type="AlphaFoldDB" id="A0A1F7ZT79"/>
<dbReference type="GeneID" id="34451703"/>
<keyword evidence="1" id="KW-0732">Signal</keyword>
<dbReference type="RefSeq" id="XP_022386196.1">
    <property type="nucleotide sequence ID" value="XM_022535442.1"/>
</dbReference>
<proteinExistence type="predicted"/>
<accession>A0A1F7ZT79</accession>
<evidence type="ECO:0008006" key="4">
    <source>
        <dbReference type="Google" id="ProtNLM"/>
    </source>
</evidence>
<evidence type="ECO:0000256" key="1">
    <source>
        <dbReference type="SAM" id="SignalP"/>
    </source>
</evidence>
<feature type="signal peptide" evidence="1">
    <location>
        <begin position="1"/>
        <end position="20"/>
    </location>
</feature>
<dbReference type="EMBL" id="LYCR01000088">
    <property type="protein sequence ID" value="OGM42479.1"/>
    <property type="molecule type" value="Genomic_DNA"/>
</dbReference>
<comment type="caution">
    <text evidence="2">The sequence shown here is derived from an EMBL/GenBank/DDBJ whole genome shotgun (WGS) entry which is preliminary data.</text>
</comment>
<evidence type="ECO:0000313" key="2">
    <source>
        <dbReference type="EMBL" id="OGM42479.1"/>
    </source>
</evidence>
<keyword evidence="3" id="KW-1185">Reference proteome</keyword>
<dbReference type="OrthoDB" id="4410066at2759"/>
<dbReference type="Proteomes" id="UP000179179">
    <property type="component" value="Unassembled WGS sequence"/>
</dbReference>
<reference evidence="2 3" key="1">
    <citation type="journal article" date="2016" name="Genome Biol. Evol.">
        <title>Draft genome sequence of an aflatoxigenic Aspergillus species, A. bombycis.</title>
        <authorList>
            <person name="Moore G.G."/>
            <person name="Mack B.M."/>
            <person name="Beltz S.B."/>
            <person name="Gilbert M.K."/>
        </authorList>
    </citation>
    <scope>NUCLEOTIDE SEQUENCE [LARGE SCALE GENOMIC DNA]</scope>
    <source>
        <strain evidence="3">NRRL 26010</strain>
    </source>
</reference>
<evidence type="ECO:0000313" key="3">
    <source>
        <dbReference type="Proteomes" id="UP000179179"/>
    </source>
</evidence>